<dbReference type="GO" id="GO:0016891">
    <property type="term" value="F:RNA endonuclease activity producing 5'-phosphomonoesters, hydrolytic mechanism"/>
    <property type="evidence" value="ECO:0007669"/>
    <property type="project" value="TreeGrafter"/>
</dbReference>
<dbReference type="CDD" id="cd09170">
    <property type="entry name" value="PLDc_Nuc"/>
    <property type="match status" value="1"/>
</dbReference>
<dbReference type="AlphaFoldDB" id="A0A5T9CPN0"/>
<evidence type="ECO:0000313" key="10">
    <source>
        <dbReference type="EMBL" id="ECX5279333.1"/>
    </source>
</evidence>
<name>A0A5T9CPN0_SALER</name>
<accession>A0A5T9CPN0</accession>
<dbReference type="EMBL" id="AACXCE010000024">
    <property type="protein sequence ID" value="EAN1155258.1"/>
    <property type="molecule type" value="Genomic_DNA"/>
</dbReference>
<dbReference type="InterPro" id="IPR051406">
    <property type="entry name" value="PLD_domain"/>
</dbReference>
<dbReference type="GO" id="GO:0006793">
    <property type="term" value="P:phosphorus metabolic process"/>
    <property type="evidence" value="ECO:0007669"/>
    <property type="project" value="UniProtKB-ARBA"/>
</dbReference>
<protein>
    <recommendedName>
        <fullName evidence="3">phospholipase D</fullName>
        <ecNumber evidence="3">3.1.4.4</ecNumber>
    </recommendedName>
</protein>
<feature type="domain" description="PLD phosphodiesterase" evidence="7">
    <location>
        <begin position="124"/>
        <end position="151"/>
    </location>
</feature>
<dbReference type="PANTHER" id="PTHR43856">
    <property type="entry name" value="CARDIOLIPIN HYDROLASE"/>
    <property type="match status" value="1"/>
</dbReference>
<dbReference type="InterPro" id="IPR001736">
    <property type="entry name" value="PLipase_D/transphosphatidylase"/>
</dbReference>
<evidence type="ECO:0000313" key="8">
    <source>
        <dbReference type="EMBL" id="EAN1155258.1"/>
    </source>
</evidence>
<dbReference type="GO" id="GO:0016042">
    <property type="term" value="P:lipid catabolic process"/>
    <property type="evidence" value="ECO:0007669"/>
    <property type="project" value="UniProtKB-KW"/>
</dbReference>
<reference evidence="13" key="1">
    <citation type="submission" date="2019-10" db="EMBL/GenBank/DDBJ databases">
        <authorList>
            <consortium name="PulseNet: The National Subtyping Network for Foodborne Disease Surveillance"/>
            <person name="Tarr C.L."/>
            <person name="Trees E."/>
            <person name="Katz L.S."/>
            <person name="Carleton-Romer H.A."/>
            <person name="Stroika S."/>
            <person name="Kucerova Z."/>
            <person name="Roache K.F."/>
            <person name="Sabol A.L."/>
            <person name="Besser J."/>
            <person name="Gerner-Smidt P."/>
        </authorList>
    </citation>
    <scope>NUCLEOTIDE SEQUENCE</scope>
    <source>
        <strain evidence="9">PNUSAS047374</strain>
        <strain evidence="8">PNUSAS055305</strain>
        <strain evidence="10">PNUSAS101064</strain>
        <strain evidence="11">PNUSAS105734</strain>
        <strain evidence="12">PNUSAS109013</strain>
        <strain evidence="13">PNUSAS109849</strain>
        <strain evidence="14">PNUSAS109954</strain>
    </source>
</reference>
<dbReference type="PANTHER" id="PTHR43856:SF1">
    <property type="entry name" value="MITOCHONDRIAL CARDIOLIPIN HYDROLASE"/>
    <property type="match status" value="1"/>
</dbReference>
<comment type="caution">
    <text evidence="13">The sequence shown here is derived from an EMBL/GenBank/DDBJ whole genome shotgun (WGS) entry which is preliminary data.</text>
</comment>
<gene>
    <name evidence="8" type="ORF">D7I59_21680</name>
    <name evidence="9" type="ORF">DWR91_22895</name>
    <name evidence="10" type="ORF">F6G31_21375</name>
    <name evidence="11" type="ORF">F9134_18615</name>
    <name evidence="13" type="ORF">GC630_20375</name>
    <name evidence="12" type="ORF">GCH55_20650</name>
    <name evidence="14" type="ORF">GD477_19885</name>
</gene>
<evidence type="ECO:0000256" key="3">
    <source>
        <dbReference type="ARBA" id="ARBA00012027"/>
    </source>
</evidence>
<evidence type="ECO:0000256" key="6">
    <source>
        <dbReference type="ARBA" id="ARBA00023098"/>
    </source>
</evidence>
<dbReference type="Gene3D" id="3.30.870.10">
    <property type="entry name" value="Endonuclease Chain A"/>
    <property type="match status" value="1"/>
</dbReference>
<keyword evidence="4" id="KW-0378">Hydrolase</keyword>
<dbReference type="GO" id="GO:0004630">
    <property type="term" value="F:phospholipase D activity"/>
    <property type="evidence" value="ECO:0007669"/>
    <property type="project" value="UniProtKB-EC"/>
</dbReference>
<dbReference type="Pfam" id="PF13091">
    <property type="entry name" value="PLDc_2"/>
    <property type="match status" value="1"/>
</dbReference>
<evidence type="ECO:0000313" key="9">
    <source>
        <dbReference type="EMBL" id="EBO6615649.1"/>
    </source>
</evidence>
<evidence type="ECO:0000256" key="4">
    <source>
        <dbReference type="ARBA" id="ARBA00022801"/>
    </source>
</evidence>
<evidence type="ECO:0000256" key="1">
    <source>
        <dbReference type="ARBA" id="ARBA00000798"/>
    </source>
</evidence>
<sequence>MQIIHKIHMRRWLLPGLLGLLGLAMCTPVSITYAATIETGFSPEGTALRLVLKTIEISQQEIRLMGYSFTSPEVVSALVSAKRRGVDVRVVLDWKANTGKNNNASRAAMNLLAGAGIPVRTVSAYKILHDKVIVSDGRHTEVGSFNFSRAADRSNSENVLVVWDDPVTAQKYLNHWTSRWVQGTDWKQTYLRRNS</sequence>
<keyword evidence="6" id="KW-0443">Lipid metabolism</keyword>
<evidence type="ECO:0000313" key="13">
    <source>
        <dbReference type="EMBL" id="EDH2656835.1"/>
    </source>
</evidence>
<evidence type="ECO:0000313" key="14">
    <source>
        <dbReference type="EMBL" id="EDI7456185.1"/>
    </source>
</evidence>
<evidence type="ECO:0000256" key="2">
    <source>
        <dbReference type="ARBA" id="ARBA00008664"/>
    </source>
</evidence>
<proteinExistence type="inferred from homology"/>
<evidence type="ECO:0000313" key="12">
    <source>
        <dbReference type="EMBL" id="EDG1575462.1"/>
    </source>
</evidence>
<organism evidence="13">
    <name type="scientific">Salmonella enterica</name>
    <name type="common">Salmonella choleraesuis</name>
    <dbReference type="NCBI Taxonomy" id="28901"/>
    <lineage>
        <taxon>Bacteria</taxon>
        <taxon>Pseudomonadati</taxon>
        <taxon>Pseudomonadota</taxon>
        <taxon>Gammaproteobacteria</taxon>
        <taxon>Enterobacterales</taxon>
        <taxon>Enterobacteriaceae</taxon>
        <taxon>Salmonella</taxon>
    </lineage>
</organism>
<dbReference type="InterPro" id="IPR025202">
    <property type="entry name" value="PLD-like_dom"/>
</dbReference>
<dbReference type="SMART" id="SM00155">
    <property type="entry name" value="PLDc"/>
    <property type="match status" value="1"/>
</dbReference>
<dbReference type="EMBL" id="AAGJFN010000011">
    <property type="protein sequence ID" value="EBO6615649.1"/>
    <property type="molecule type" value="Genomic_DNA"/>
</dbReference>
<dbReference type="PROSITE" id="PS50035">
    <property type="entry name" value="PLD"/>
    <property type="match status" value="1"/>
</dbReference>
<evidence type="ECO:0000313" key="11">
    <source>
        <dbReference type="EMBL" id="EDB7004895.1"/>
    </source>
</evidence>
<dbReference type="EMBL" id="AALOJB010000027">
    <property type="protein sequence ID" value="EDB7004895.1"/>
    <property type="molecule type" value="Genomic_DNA"/>
</dbReference>
<dbReference type="EC" id="3.1.4.4" evidence="3"/>
<evidence type="ECO:0000256" key="5">
    <source>
        <dbReference type="ARBA" id="ARBA00022963"/>
    </source>
</evidence>
<comment type="similarity">
    <text evidence="2">Belongs to the phospholipase D family.</text>
</comment>
<comment type="catalytic activity">
    <reaction evidence="1">
        <text>a 1,2-diacyl-sn-glycero-3-phosphocholine + H2O = a 1,2-diacyl-sn-glycero-3-phosphate + choline + H(+)</text>
        <dbReference type="Rhea" id="RHEA:14445"/>
        <dbReference type="ChEBI" id="CHEBI:15354"/>
        <dbReference type="ChEBI" id="CHEBI:15377"/>
        <dbReference type="ChEBI" id="CHEBI:15378"/>
        <dbReference type="ChEBI" id="CHEBI:57643"/>
        <dbReference type="ChEBI" id="CHEBI:58608"/>
        <dbReference type="EC" id="3.1.4.4"/>
    </reaction>
</comment>
<evidence type="ECO:0000259" key="7">
    <source>
        <dbReference type="PROSITE" id="PS50035"/>
    </source>
</evidence>
<dbReference type="SUPFAM" id="SSF56024">
    <property type="entry name" value="Phospholipase D/nuclease"/>
    <property type="match status" value="1"/>
</dbReference>
<keyword evidence="5" id="KW-0442">Lipid degradation</keyword>
<dbReference type="EMBL" id="AAMDDY010000013">
    <property type="protein sequence ID" value="EDG1575462.1"/>
    <property type="molecule type" value="Genomic_DNA"/>
</dbReference>
<dbReference type="EMBL" id="AALAKM010000011">
    <property type="protein sequence ID" value="ECX5279333.1"/>
    <property type="molecule type" value="Genomic_DNA"/>
</dbReference>
<dbReference type="EMBL" id="AAMMAZ010000017">
    <property type="protein sequence ID" value="EDI7456185.1"/>
    <property type="molecule type" value="Genomic_DNA"/>
</dbReference>
<dbReference type="EMBL" id="AAMGYZ010000019">
    <property type="protein sequence ID" value="EDH2656835.1"/>
    <property type="molecule type" value="Genomic_DNA"/>
</dbReference>